<organism evidence="1 2">
    <name type="scientific">Vitrella brassicaformis (strain CCMP3155)</name>
    <dbReference type="NCBI Taxonomy" id="1169540"/>
    <lineage>
        <taxon>Eukaryota</taxon>
        <taxon>Sar</taxon>
        <taxon>Alveolata</taxon>
        <taxon>Colpodellida</taxon>
        <taxon>Vitrellaceae</taxon>
        <taxon>Vitrella</taxon>
    </lineage>
</organism>
<gene>
    <name evidence="1" type="ORF">Vbra_1874</name>
</gene>
<reference evidence="1 2" key="1">
    <citation type="submission" date="2014-11" db="EMBL/GenBank/DDBJ databases">
        <authorList>
            <person name="Zhu J."/>
            <person name="Qi W."/>
            <person name="Song R."/>
        </authorList>
    </citation>
    <scope>NUCLEOTIDE SEQUENCE [LARGE SCALE GENOMIC DNA]</scope>
</reference>
<dbReference type="PhylomeDB" id="A0A0G4H4Q8"/>
<accession>A0A0G4H4Q8</accession>
<dbReference type="InParanoid" id="A0A0G4H4Q8"/>
<dbReference type="AlphaFoldDB" id="A0A0G4H4Q8"/>
<dbReference type="Proteomes" id="UP000041254">
    <property type="component" value="Unassembled WGS sequence"/>
</dbReference>
<dbReference type="EMBL" id="CDMY01001000">
    <property type="protein sequence ID" value="CEM38780.1"/>
    <property type="molecule type" value="Genomic_DNA"/>
</dbReference>
<proteinExistence type="predicted"/>
<protein>
    <submittedName>
        <fullName evidence="1">Uncharacterized protein</fullName>
    </submittedName>
</protein>
<sequence length="110" mass="11849">MTPPAPPGVSPSFQQALVATSHSVAIGSGVEALPVDADGFTVMPSGVRHRIVTYSRGRVPTLNRRVKFDYVGWYDAFNGRDKCFGRAGRIIAPAEFSAPYTQVPLVSILE</sequence>
<name>A0A0G4H4Q8_VITBC</name>
<evidence type="ECO:0000313" key="2">
    <source>
        <dbReference type="Proteomes" id="UP000041254"/>
    </source>
</evidence>
<dbReference type="VEuPathDB" id="CryptoDB:Vbra_1874"/>
<keyword evidence="2" id="KW-1185">Reference proteome</keyword>
<evidence type="ECO:0000313" key="1">
    <source>
        <dbReference type="EMBL" id="CEM38780.1"/>
    </source>
</evidence>